<evidence type="ECO:0000313" key="3">
    <source>
        <dbReference type="Proteomes" id="UP001357485"/>
    </source>
</evidence>
<sequence length="52" mass="5926">MDQRRSPHNRLPPFPPRIEFDPQTLWQQRPWAIGGPEATCKETYDGIGYGGG</sequence>
<accession>A0ABR0LWB2</accession>
<protein>
    <submittedName>
        <fullName evidence="2">Uncharacterized protein</fullName>
    </submittedName>
</protein>
<dbReference type="Proteomes" id="UP001357485">
    <property type="component" value="Unassembled WGS sequence"/>
</dbReference>
<organism evidence="2 3">
    <name type="scientific">Cryomyces antarcticus</name>
    <dbReference type="NCBI Taxonomy" id="329879"/>
    <lineage>
        <taxon>Eukaryota</taxon>
        <taxon>Fungi</taxon>
        <taxon>Dikarya</taxon>
        <taxon>Ascomycota</taxon>
        <taxon>Pezizomycotina</taxon>
        <taxon>Dothideomycetes</taxon>
        <taxon>Dothideomycetes incertae sedis</taxon>
        <taxon>Cryomyces</taxon>
    </lineage>
</organism>
<feature type="region of interest" description="Disordered" evidence="1">
    <location>
        <begin position="1"/>
        <end position="20"/>
    </location>
</feature>
<evidence type="ECO:0000256" key="1">
    <source>
        <dbReference type="SAM" id="MobiDB-lite"/>
    </source>
</evidence>
<feature type="non-terminal residue" evidence="2">
    <location>
        <position position="52"/>
    </location>
</feature>
<keyword evidence="3" id="KW-1185">Reference proteome</keyword>
<proteinExistence type="predicted"/>
<reference evidence="2 3" key="1">
    <citation type="submission" date="2023-08" db="EMBL/GenBank/DDBJ databases">
        <title>Black Yeasts Isolated from many extreme environments.</title>
        <authorList>
            <person name="Coleine C."/>
            <person name="Stajich J.E."/>
            <person name="Selbmann L."/>
        </authorList>
    </citation>
    <scope>NUCLEOTIDE SEQUENCE [LARGE SCALE GENOMIC DNA]</scope>
    <source>
        <strain evidence="2 3">CCFEE 536</strain>
    </source>
</reference>
<dbReference type="EMBL" id="JAVRRA010009269">
    <property type="protein sequence ID" value="KAK5250185.1"/>
    <property type="molecule type" value="Genomic_DNA"/>
</dbReference>
<comment type="caution">
    <text evidence="2">The sequence shown here is derived from an EMBL/GenBank/DDBJ whole genome shotgun (WGS) entry which is preliminary data.</text>
</comment>
<evidence type="ECO:0000313" key="2">
    <source>
        <dbReference type="EMBL" id="KAK5250185.1"/>
    </source>
</evidence>
<gene>
    <name evidence="2" type="ORF">LTR16_006029</name>
</gene>
<name>A0ABR0LWB2_9PEZI</name>